<dbReference type="Proteomes" id="UP001187192">
    <property type="component" value="Unassembled WGS sequence"/>
</dbReference>
<dbReference type="EMBL" id="BTGU01000033">
    <property type="protein sequence ID" value="GMN50083.1"/>
    <property type="molecule type" value="Genomic_DNA"/>
</dbReference>
<dbReference type="InterPro" id="IPR029033">
    <property type="entry name" value="His_PPase_superfam"/>
</dbReference>
<dbReference type="PANTHER" id="PTHR47821">
    <property type="entry name" value="PHOSPHOGLYCERATE MUTASE FAMILY PROTEIN"/>
    <property type="match status" value="1"/>
</dbReference>
<dbReference type="CDD" id="cd07067">
    <property type="entry name" value="HP_PGM_like"/>
    <property type="match status" value="1"/>
</dbReference>
<sequence>MKMLPWRIRLFRRAWPKSHFRGPDDFAGNHGDRRRNSWLKAAESRRRLFDSAGRGRRRGRDTFRPSSSTWASPATLSIALGFLAKKVIRSGVWVLLAKMEPTPTTMTTSFLRNKYWENGTGPEYALASEGINQAHLAGQLFLKELKENNIPIEDVRICYSPFSRTTHTAKVVASVLSIPFEGSQCKAIEDLRERYFGPSFELQSHDKYPEIWALHEKNPFTRAEEGGESVDDVASRLTRALATMEAQFQGCNVLVVSHGDPLQILQTILTAAKQHTGPGCDDLESRIKAARISPIMSQHRNFSLLTGELRAVM</sequence>
<keyword evidence="3" id="KW-1185">Reference proteome</keyword>
<protein>
    <submittedName>
        <fullName evidence="2">Uncharacterized protein</fullName>
    </submittedName>
</protein>
<dbReference type="Gene3D" id="3.40.50.1240">
    <property type="entry name" value="Phosphoglycerate mutase-like"/>
    <property type="match status" value="1"/>
</dbReference>
<dbReference type="SUPFAM" id="SSF53254">
    <property type="entry name" value="Phosphoglycerate mutase-like"/>
    <property type="match status" value="1"/>
</dbReference>
<accession>A0AA88AQ35</accession>
<proteinExistence type="predicted"/>
<feature type="region of interest" description="Disordered" evidence="1">
    <location>
        <begin position="50"/>
        <end position="70"/>
    </location>
</feature>
<dbReference type="InterPro" id="IPR013078">
    <property type="entry name" value="His_Pase_superF_clade-1"/>
</dbReference>
<evidence type="ECO:0000256" key="1">
    <source>
        <dbReference type="SAM" id="MobiDB-lite"/>
    </source>
</evidence>
<name>A0AA88AQ35_FICCA</name>
<organism evidence="2 3">
    <name type="scientific">Ficus carica</name>
    <name type="common">Common fig</name>
    <dbReference type="NCBI Taxonomy" id="3494"/>
    <lineage>
        <taxon>Eukaryota</taxon>
        <taxon>Viridiplantae</taxon>
        <taxon>Streptophyta</taxon>
        <taxon>Embryophyta</taxon>
        <taxon>Tracheophyta</taxon>
        <taxon>Spermatophyta</taxon>
        <taxon>Magnoliopsida</taxon>
        <taxon>eudicotyledons</taxon>
        <taxon>Gunneridae</taxon>
        <taxon>Pentapetalae</taxon>
        <taxon>rosids</taxon>
        <taxon>fabids</taxon>
        <taxon>Rosales</taxon>
        <taxon>Moraceae</taxon>
        <taxon>Ficeae</taxon>
        <taxon>Ficus</taxon>
    </lineage>
</organism>
<dbReference type="AlphaFoldDB" id="A0AA88AQ35"/>
<dbReference type="PANTHER" id="PTHR47821:SF2">
    <property type="entry name" value="PHOSPHOGLYCERATE MUTASE FAMILY PROTEIN"/>
    <property type="match status" value="1"/>
</dbReference>
<comment type="caution">
    <text evidence="2">The sequence shown here is derived from an EMBL/GenBank/DDBJ whole genome shotgun (WGS) entry which is preliminary data.</text>
</comment>
<dbReference type="Pfam" id="PF00300">
    <property type="entry name" value="His_Phos_1"/>
    <property type="match status" value="1"/>
</dbReference>
<evidence type="ECO:0000313" key="2">
    <source>
        <dbReference type="EMBL" id="GMN50083.1"/>
    </source>
</evidence>
<reference evidence="2" key="1">
    <citation type="submission" date="2023-07" db="EMBL/GenBank/DDBJ databases">
        <title>draft genome sequence of fig (Ficus carica).</title>
        <authorList>
            <person name="Takahashi T."/>
            <person name="Nishimura K."/>
        </authorList>
    </citation>
    <scope>NUCLEOTIDE SEQUENCE</scope>
</reference>
<evidence type="ECO:0000313" key="3">
    <source>
        <dbReference type="Proteomes" id="UP001187192"/>
    </source>
</evidence>
<gene>
    <name evidence="2" type="ORF">TIFTF001_019246</name>
</gene>